<dbReference type="RefSeq" id="WP_045890935.1">
    <property type="nucleotide sequence ID" value="NZ_JZKT01000089.1"/>
</dbReference>
<dbReference type="Pfam" id="PF11740">
    <property type="entry name" value="KfrA_N"/>
    <property type="match status" value="1"/>
</dbReference>
<organism evidence="2 3">
    <name type="scientific">Enterobacter chengduensis</name>
    <dbReference type="NCBI Taxonomy" id="2494701"/>
    <lineage>
        <taxon>Bacteria</taxon>
        <taxon>Pseudomonadati</taxon>
        <taxon>Pseudomonadota</taxon>
        <taxon>Gammaproteobacteria</taxon>
        <taxon>Enterobacterales</taxon>
        <taxon>Enterobacteriaceae</taxon>
        <taxon>Enterobacter</taxon>
        <taxon>Enterobacter cloacae complex</taxon>
    </lineage>
</organism>
<proteinExistence type="predicted"/>
<dbReference type="Proteomes" id="UP000033354">
    <property type="component" value="Unassembled WGS sequence"/>
</dbReference>
<evidence type="ECO:0000313" key="3">
    <source>
        <dbReference type="Proteomes" id="UP000033354"/>
    </source>
</evidence>
<reference evidence="2 3" key="1">
    <citation type="submission" date="2015-02" db="EMBL/GenBank/DDBJ databases">
        <authorList>
            <person name="Adams M."/>
            <person name="Sutton G."/>
            <person name="Nelson K."/>
            <person name="Bonomo R."/>
            <person name="McCorrison J."/>
            <person name="Sanka R."/>
            <person name="Brinkac L."/>
            <person name="Nierman W."/>
        </authorList>
    </citation>
    <scope>NUCLEOTIDE SEQUENCE [LARGE SCALE GENOMIC DNA]</scope>
    <source>
        <strain evidence="2 3">CIDEIMsCOL9</strain>
    </source>
</reference>
<name>A0AAW3H9P7_9ENTR</name>
<dbReference type="InterPro" id="IPR021104">
    <property type="entry name" value="KfrA_DNA-bd_N"/>
</dbReference>
<sequence>MARQGITFEQVAAVADALAGEGQQPTIRAVREKLGDTGSPNTIHKHLTAWREARPVAAA</sequence>
<gene>
    <name evidence="2" type="ORF">SG71_24960</name>
</gene>
<dbReference type="EMBL" id="JZKT01000089">
    <property type="protein sequence ID" value="KJX28323.1"/>
    <property type="molecule type" value="Genomic_DNA"/>
</dbReference>
<protein>
    <submittedName>
        <fullName evidence="2">Mucin</fullName>
    </submittedName>
</protein>
<keyword evidence="3" id="KW-1185">Reference proteome</keyword>
<evidence type="ECO:0000313" key="2">
    <source>
        <dbReference type="EMBL" id="KJX28323.1"/>
    </source>
</evidence>
<comment type="caution">
    <text evidence="2">The sequence shown here is derived from an EMBL/GenBank/DDBJ whole genome shotgun (WGS) entry which is preliminary data.</text>
</comment>
<feature type="domain" description="KfrA N-terminal DNA-binding" evidence="1">
    <location>
        <begin position="7"/>
        <end position="57"/>
    </location>
</feature>
<dbReference type="AlphaFoldDB" id="A0AAW3H9P7"/>
<feature type="non-terminal residue" evidence="2">
    <location>
        <position position="59"/>
    </location>
</feature>
<accession>A0AAW3H9P7</accession>
<evidence type="ECO:0000259" key="1">
    <source>
        <dbReference type="Pfam" id="PF11740"/>
    </source>
</evidence>